<reference evidence="2 3" key="1">
    <citation type="submission" date="2017-03" db="EMBL/GenBank/DDBJ databases">
        <title>An alternative strategy for trypanosome survival in the mammalian bloodstream revealed through genome and transcriptome analysis of the ubiquitous bovine parasite Trypanosoma (Megatrypanum) theileri.</title>
        <authorList>
            <person name="Kelly S."/>
            <person name="Ivens A."/>
            <person name="Mott A."/>
            <person name="O'Neill E."/>
            <person name="Emms D."/>
            <person name="Macleod O."/>
            <person name="Voorheis P."/>
            <person name="Matthews J."/>
            <person name="Matthews K."/>
            <person name="Carrington M."/>
        </authorList>
    </citation>
    <scope>NUCLEOTIDE SEQUENCE [LARGE SCALE GENOMIC DNA]</scope>
    <source>
        <strain evidence="2">Edinburgh</strain>
    </source>
</reference>
<dbReference type="Proteomes" id="UP000192257">
    <property type="component" value="Unassembled WGS sequence"/>
</dbReference>
<dbReference type="RefSeq" id="XP_028885947.1">
    <property type="nucleotide sequence ID" value="XM_029023132.1"/>
</dbReference>
<feature type="compositionally biased region" description="Basic residues" evidence="1">
    <location>
        <begin position="12"/>
        <end position="31"/>
    </location>
</feature>
<dbReference type="AlphaFoldDB" id="A0A1X0P4W8"/>
<feature type="region of interest" description="Disordered" evidence="1">
    <location>
        <begin position="1"/>
        <end position="107"/>
    </location>
</feature>
<protein>
    <submittedName>
        <fullName evidence="2">Uncharacterized protein</fullName>
    </submittedName>
</protein>
<feature type="compositionally biased region" description="Basic residues" evidence="1">
    <location>
        <begin position="96"/>
        <end position="107"/>
    </location>
</feature>
<dbReference type="EMBL" id="NBCO01000005">
    <property type="protein sequence ID" value="ORC91881.1"/>
    <property type="molecule type" value="Genomic_DNA"/>
</dbReference>
<gene>
    <name evidence="2" type="ORF">TM35_000054770</name>
</gene>
<keyword evidence="3" id="KW-1185">Reference proteome</keyword>
<proteinExistence type="predicted"/>
<accession>A0A1X0P4W8</accession>
<dbReference type="GeneID" id="39982912"/>
<comment type="caution">
    <text evidence="2">The sequence shown here is derived from an EMBL/GenBank/DDBJ whole genome shotgun (WGS) entry which is preliminary data.</text>
</comment>
<organism evidence="2 3">
    <name type="scientific">Trypanosoma theileri</name>
    <dbReference type="NCBI Taxonomy" id="67003"/>
    <lineage>
        <taxon>Eukaryota</taxon>
        <taxon>Discoba</taxon>
        <taxon>Euglenozoa</taxon>
        <taxon>Kinetoplastea</taxon>
        <taxon>Metakinetoplastina</taxon>
        <taxon>Trypanosomatida</taxon>
        <taxon>Trypanosomatidae</taxon>
        <taxon>Trypanosoma</taxon>
    </lineage>
</organism>
<evidence type="ECO:0000313" key="3">
    <source>
        <dbReference type="Proteomes" id="UP000192257"/>
    </source>
</evidence>
<dbReference type="VEuPathDB" id="TriTrypDB:TM35_000054770"/>
<name>A0A1X0P4W8_9TRYP</name>
<sequence>MPVRLLFFHNFTNKKKRNAPPHGRQRPKTRAQRAVPQTKAQTPPAHVENTNHDGKNQMARLALPKKNTRVGAQPRHTDKSGRTRGTAQPHQGGAAQRHRGHERPKEE</sequence>
<evidence type="ECO:0000313" key="2">
    <source>
        <dbReference type="EMBL" id="ORC91881.1"/>
    </source>
</evidence>
<evidence type="ECO:0000256" key="1">
    <source>
        <dbReference type="SAM" id="MobiDB-lite"/>
    </source>
</evidence>